<protein>
    <submittedName>
        <fullName evidence="1">Uncharacterized protein</fullName>
    </submittedName>
</protein>
<dbReference type="Proteomes" id="UP000217768">
    <property type="component" value="Unassembled WGS sequence"/>
</dbReference>
<organism evidence="1 2">
    <name type="scientific">Mycobacterium avium</name>
    <dbReference type="NCBI Taxonomy" id="1764"/>
    <lineage>
        <taxon>Bacteria</taxon>
        <taxon>Bacillati</taxon>
        <taxon>Actinomycetota</taxon>
        <taxon>Actinomycetes</taxon>
        <taxon>Mycobacteriales</taxon>
        <taxon>Mycobacteriaceae</taxon>
        <taxon>Mycobacterium</taxon>
        <taxon>Mycobacterium avium complex (MAC)</taxon>
    </lineage>
</organism>
<reference evidence="1 2" key="1">
    <citation type="submission" date="2017-08" db="EMBL/GenBank/DDBJ databases">
        <title>Phylogenetic analysis of Mycobacterium avium complex whole genomes.</title>
        <authorList>
            <person name="Caverly L.J."/>
            <person name="Spilker T."/>
            <person name="Lipuma J."/>
        </authorList>
    </citation>
    <scope>NUCLEOTIDE SEQUENCE [LARGE SCALE GENOMIC DNA]</scope>
    <source>
        <strain evidence="1 2">FLAC0165</strain>
    </source>
</reference>
<accession>A0A2A2ZJ66</accession>
<sequence length="146" mass="15543">MLVIAAVIAVAIWLYALPSTTDGLHMGEYGPEEQWGWAQQLTAGLNTGEAAQVPVLRAGGAMSASQAGTIEAALPAPGCHYTLVSVSDRGEQGRHSTPGRLGENQTYRFDMTVHQRCPAGLPLARTIGVIAVAEMGYWDPLYFVTD</sequence>
<proteinExistence type="predicted"/>
<gene>
    <name evidence="1" type="ORF">CKJ66_12215</name>
</gene>
<name>A0A2A2ZJ66_MYCAV</name>
<evidence type="ECO:0000313" key="2">
    <source>
        <dbReference type="Proteomes" id="UP000217768"/>
    </source>
</evidence>
<comment type="caution">
    <text evidence="1">The sequence shown here is derived from an EMBL/GenBank/DDBJ whole genome shotgun (WGS) entry which is preliminary data.</text>
</comment>
<dbReference type="EMBL" id="NSFD01000030">
    <property type="protein sequence ID" value="PBA26542.1"/>
    <property type="molecule type" value="Genomic_DNA"/>
</dbReference>
<evidence type="ECO:0000313" key="1">
    <source>
        <dbReference type="EMBL" id="PBA26542.1"/>
    </source>
</evidence>
<dbReference type="AlphaFoldDB" id="A0A2A2ZJ66"/>